<feature type="domain" description="TOG" evidence="16">
    <location>
        <begin position="548"/>
        <end position="780"/>
    </location>
</feature>
<keyword evidence="9" id="KW-0995">Kinetochore</keyword>
<feature type="compositionally biased region" description="Basic and acidic residues" evidence="15">
    <location>
        <begin position="1042"/>
        <end position="1051"/>
    </location>
</feature>
<name>A0AAV8ZPN3_9CUCU</name>
<dbReference type="GO" id="GO:0005874">
    <property type="term" value="C:microtubule"/>
    <property type="evidence" value="ECO:0007669"/>
    <property type="project" value="UniProtKB-ARBA"/>
</dbReference>
<keyword evidence="4" id="KW-0158">Chromosome</keyword>
<keyword evidence="12" id="KW-0137">Centromere</keyword>
<evidence type="ECO:0000256" key="4">
    <source>
        <dbReference type="ARBA" id="ARBA00022454"/>
    </source>
</evidence>
<organism evidence="17 18">
    <name type="scientific">Rhamnusium bicolor</name>
    <dbReference type="NCBI Taxonomy" id="1586634"/>
    <lineage>
        <taxon>Eukaryota</taxon>
        <taxon>Metazoa</taxon>
        <taxon>Ecdysozoa</taxon>
        <taxon>Arthropoda</taxon>
        <taxon>Hexapoda</taxon>
        <taxon>Insecta</taxon>
        <taxon>Pterygota</taxon>
        <taxon>Neoptera</taxon>
        <taxon>Endopterygota</taxon>
        <taxon>Coleoptera</taxon>
        <taxon>Polyphaga</taxon>
        <taxon>Cucujiformia</taxon>
        <taxon>Chrysomeloidea</taxon>
        <taxon>Cerambycidae</taxon>
        <taxon>Lepturinae</taxon>
        <taxon>Rhagiini</taxon>
        <taxon>Rhamnusium</taxon>
    </lineage>
</organism>
<reference evidence="17" key="1">
    <citation type="journal article" date="2023" name="Insect Mol. Biol.">
        <title>Genome sequencing provides insights into the evolution of gene families encoding plant cell wall-degrading enzymes in longhorned beetles.</title>
        <authorList>
            <person name="Shin N.R."/>
            <person name="Okamura Y."/>
            <person name="Kirsch R."/>
            <person name="Pauchet Y."/>
        </authorList>
    </citation>
    <scope>NUCLEOTIDE SEQUENCE</scope>
    <source>
        <strain evidence="17">RBIC_L_NR</strain>
    </source>
</reference>
<dbReference type="Gene3D" id="1.25.10.10">
    <property type="entry name" value="Leucine-rich Repeat Variant"/>
    <property type="match status" value="5"/>
</dbReference>
<evidence type="ECO:0000259" key="16">
    <source>
        <dbReference type="SMART" id="SM01349"/>
    </source>
</evidence>
<feature type="region of interest" description="Disordered" evidence="15">
    <location>
        <begin position="1340"/>
        <end position="1420"/>
    </location>
</feature>
<keyword evidence="7" id="KW-0677">Repeat</keyword>
<keyword evidence="5" id="KW-0963">Cytoplasm</keyword>
<dbReference type="InterPro" id="IPR048491">
    <property type="entry name" value="XMAP215_CLASP_TOG"/>
</dbReference>
<dbReference type="GO" id="GO:0030951">
    <property type="term" value="P:establishment or maintenance of microtubule cytoskeleton polarity"/>
    <property type="evidence" value="ECO:0007669"/>
    <property type="project" value="InterPro"/>
</dbReference>
<evidence type="ECO:0000256" key="7">
    <source>
        <dbReference type="ARBA" id="ARBA00022737"/>
    </source>
</evidence>
<dbReference type="FunFam" id="1.25.10.10:FF:000068">
    <property type="entry name" value="cytoskeleton-associated protein 5 isoform X1"/>
    <property type="match status" value="1"/>
</dbReference>
<dbReference type="FunFam" id="1.25.10.10:FF:000019">
    <property type="entry name" value="Cytoskeleton-associated protein 5"/>
    <property type="match status" value="1"/>
</dbReference>
<dbReference type="FunFam" id="1.25.10.10:FF:000052">
    <property type="entry name" value="Cytoskeleton associated protein 5"/>
    <property type="match status" value="1"/>
</dbReference>
<evidence type="ECO:0000256" key="6">
    <source>
        <dbReference type="ARBA" id="ARBA00022618"/>
    </source>
</evidence>
<gene>
    <name evidence="17" type="ORF">NQ314_003261</name>
</gene>
<dbReference type="GO" id="GO:0000776">
    <property type="term" value="C:kinetochore"/>
    <property type="evidence" value="ECO:0007669"/>
    <property type="project" value="UniProtKB-KW"/>
</dbReference>
<dbReference type="GO" id="GO:0000922">
    <property type="term" value="C:spindle pole"/>
    <property type="evidence" value="ECO:0007669"/>
    <property type="project" value="UniProtKB-SubCell"/>
</dbReference>
<dbReference type="GO" id="GO:0051301">
    <property type="term" value="P:cell division"/>
    <property type="evidence" value="ECO:0007669"/>
    <property type="project" value="UniProtKB-KW"/>
</dbReference>
<evidence type="ECO:0000256" key="12">
    <source>
        <dbReference type="ARBA" id="ARBA00023328"/>
    </source>
</evidence>
<feature type="compositionally biased region" description="Acidic residues" evidence="15">
    <location>
        <begin position="1389"/>
        <end position="1399"/>
    </location>
</feature>
<dbReference type="PROSITE" id="PS50077">
    <property type="entry name" value="HEAT_REPEAT"/>
    <property type="match status" value="2"/>
</dbReference>
<comment type="subcellular location">
    <subcellularLocation>
        <location evidence="2">Chromosome</location>
        <location evidence="2">Centromere</location>
        <location evidence="2">Kinetochore</location>
    </subcellularLocation>
    <subcellularLocation>
        <location evidence="1">Cytoplasm</location>
        <location evidence="1">Cytoskeleton</location>
        <location evidence="1">Microtubule organizing center</location>
        <location evidence="1">Centrosome</location>
    </subcellularLocation>
    <subcellularLocation>
        <location evidence="3">Cytoplasm</location>
        <location evidence="3">Cytoskeleton</location>
        <location evidence="3">Spindle pole</location>
    </subcellularLocation>
</comment>
<keyword evidence="6" id="KW-0132">Cell division</keyword>
<comment type="similarity">
    <text evidence="13">Belongs to the TOG/XMAP215 family.</text>
</comment>
<feature type="region of interest" description="Disordered" evidence="15">
    <location>
        <begin position="1031"/>
        <end position="1072"/>
    </location>
</feature>
<dbReference type="Proteomes" id="UP001162156">
    <property type="component" value="Unassembled WGS sequence"/>
</dbReference>
<dbReference type="FunFam" id="1.25.10.10:FF:000063">
    <property type="entry name" value="Putative cytoskeleton-associated protein 5"/>
    <property type="match status" value="1"/>
</dbReference>
<dbReference type="FunFam" id="1.25.10.10:FF:000050">
    <property type="entry name" value="Cytoskeleton-associated protein 5 isoform X1"/>
    <property type="match status" value="1"/>
</dbReference>
<protein>
    <recommendedName>
        <fullName evidence="16">TOG domain-containing protein</fullName>
    </recommendedName>
</protein>
<keyword evidence="11" id="KW-0131">Cell cycle</keyword>
<dbReference type="InterPro" id="IPR016024">
    <property type="entry name" value="ARM-type_fold"/>
</dbReference>
<dbReference type="EMBL" id="JANEYF010000929">
    <property type="protein sequence ID" value="KAJ8966867.1"/>
    <property type="molecule type" value="Genomic_DNA"/>
</dbReference>
<feature type="compositionally biased region" description="Low complexity" evidence="15">
    <location>
        <begin position="1366"/>
        <end position="1378"/>
    </location>
</feature>
<evidence type="ECO:0000256" key="9">
    <source>
        <dbReference type="ARBA" id="ARBA00022838"/>
    </source>
</evidence>
<evidence type="ECO:0000256" key="11">
    <source>
        <dbReference type="ARBA" id="ARBA00023306"/>
    </source>
</evidence>
<dbReference type="GO" id="GO:0061863">
    <property type="term" value="F:microtubule plus end polymerase"/>
    <property type="evidence" value="ECO:0007669"/>
    <property type="project" value="InterPro"/>
</dbReference>
<dbReference type="InterPro" id="IPR021133">
    <property type="entry name" value="HEAT_type_2"/>
</dbReference>
<dbReference type="PANTHER" id="PTHR12609">
    <property type="entry name" value="MICROTUBULE ASSOCIATED PROTEIN XMAP215"/>
    <property type="match status" value="1"/>
</dbReference>
<evidence type="ECO:0000256" key="1">
    <source>
        <dbReference type="ARBA" id="ARBA00004300"/>
    </source>
</evidence>
<evidence type="ECO:0000256" key="3">
    <source>
        <dbReference type="ARBA" id="ARBA00004647"/>
    </source>
</evidence>
<dbReference type="GO" id="GO:0005813">
    <property type="term" value="C:centrosome"/>
    <property type="evidence" value="ECO:0007669"/>
    <property type="project" value="UniProtKB-SubCell"/>
</dbReference>
<dbReference type="SUPFAM" id="SSF48371">
    <property type="entry name" value="ARM repeat"/>
    <property type="match status" value="2"/>
</dbReference>
<evidence type="ECO:0000256" key="8">
    <source>
        <dbReference type="ARBA" id="ARBA00022776"/>
    </source>
</evidence>
<evidence type="ECO:0000256" key="5">
    <source>
        <dbReference type="ARBA" id="ARBA00022490"/>
    </source>
</evidence>
<dbReference type="InterPro" id="IPR034085">
    <property type="entry name" value="TOG"/>
</dbReference>
<keyword evidence="10" id="KW-0206">Cytoskeleton</keyword>
<evidence type="ECO:0000313" key="17">
    <source>
        <dbReference type="EMBL" id="KAJ8966867.1"/>
    </source>
</evidence>
<evidence type="ECO:0000256" key="10">
    <source>
        <dbReference type="ARBA" id="ARBA00023212"/>
    </source>
</evidence>
<dbReference type="Pfam" id="PF21041">
    <property type="entry name" value="XMAP215_CLASP_TOG"/>
    <property type="match status" value="4"/>
</dbReference>
<feature type="domain" description="TOG" evidence="16">
    <location>
        <begin position="813"/>
        <end position="1034"/>
    </location>
</feature>
<feature type="domain" description="TOG" evidence="16">
    <location>
        <begin position="1"/>
        <end position="204"/>
    </location>
</feature>
<keyword evidence="18" id="KW-1185">Reference proteome</keyword>
<dbReference type="InterPro" id="IPR045110">
    <property type="entry name" value="XMAP215"/>
</dbReference>
<dbReference type="GO" id="GO:0051010">
    <property type="term" value="F:microtubule plus-end binding"/>
    <property type="evidence" value="ECO:0007669"/>
    <property type="project" value="InterPro"/>
</dbReference>
<dbReference type="GO" id="GO:0046785">
    <property type="term" value="P:microtubule polymerization"/>
    <property type="evidence" value="ECO:0007669"/>
    <property type="project" value="InterPro"/>
</dbReference>
<feature type="compositionally biased region" description="Polar residues" evidence="15">
    <location>
        <begin position="1351"/>
        <end position="1365"/>
    </location>
</feature>
<evidence type="ECO:0000313" key="18">
    <source>
        <dbReference type="Proteomes" id="UP001162156"/>
    </source>
</evidence>
<dbReference type="SMART" id="SM01349">
    <property type="entry name" value="TOG"/>
    <property type="match status" value="5"/>
</dbReference>
<comment type="caution">
    <text evidence="17">The sequence shown here is derived from an EMBL/GenBank/DDBJ whole genome shotgun (WGS) entry which is preliminary data.</text>
</comment>
<keyword evidence="8" id="KW-0498">Mitosis</keyword>
<feature type="domain" description="TOG" evidence="16">
    <location>
        <begin position="245"/>
        <end position="485"/>
    </location>
</feature>
<evidence type="ECO:0000256" key="15">
    <source>
        <dbReference type="SAM" id="MobiDB-lite"/>
    </source>
</evidence>
<evidence type="ECO:0000256" key="14">
    <source>
        <dbReference type="PROSITE-ProRule" id="PRU00103"/>
    </source>
</evidence>
<proteinExistence type="inferred from homology"/>
<feature type="domain" description="TOG" evidence="16">
    <location>
        <begin position="1106"/>
        <end position="1345"/>
    </location>
</feature>
<evidence type="ECO:0000256" key="2">
    <source>
        <dbReference type="ARBA" id="ARBA00004629"/>
    </source>
</evidence>
<feature type="region of interest" description="Disordered" evidence="15">
    <location>
        <begin position="486"/>
        <end position="519"/>
    </location>
</feature>
<dbReference type="InterPro" id="IPR011989">
    <property type="entry name" value="ARM-like"/>
</dbReference>
<dbReference type="GO" id="GO:0051231">
    <property type="term" value="P:spindle elongation"/>
    <property type="evidence" value="ECO:0007669"/>
    <property type="project" value="UniProtKB-ARBA"/>
</dbReference>
<evidence type="ECO:0000256" key="13">
    <source>
        <dbReference type="ARBA" id="ARBA00025722"/>
    </source>
</evidence>
<sequence>MEYEEVTKLFRQIDDEKSPEFSKYLGLVKKFVVDSNAMGQEKGLEATLAYIENYALAGKTVSEVMSGVVAKCVAAPKARTRELALQVTLMYIEIEKYEAVQEELIKGMEQKNPKIVTACINACTTALREFGSKIISIKPLLKKISVLFADRDKGVRDEARHMVVEMYRWIGAALRPQLQAANLQPVQITELEAEFAKIEGQKTTPIRYIRSQQEKQAKIAAETVEDEGAEDEEIDDAPQDIDAYELADPVDILSKLPKDFYDKIEAKKWQDRKDVLEILENLLKTPKLENGDYGEVVRALKKVVQKDSNVICVASAGRSIASLAAGLKKEIPNVRSLLCICFIGEVQRKKQNVVIALRDAIDAVYATTTFEAILEDVVEALNNKNPSVKTETSLFLARAFTKTVPTAMNKKLLKAITAALTKTINEPDPSVRESSAEAIGTLMKLVGEKAIGPFLVELEKDNLKMSKIKENCEKAVISVKAPGVKKERPTTAPAKVADTKSAPAMKAAPRKTTAVKKKSEISSGSATVVRSKGGKMATKSSISNIEKELSDEEVDEIISGMLDASIIGDIASANWKSRLSATEQIMTEIQTLDSKSVPTQALVKFLAKKPGLKDTNFQVLKAKLDIVKYLAENCTFSITTANCCVIEISEKFSDIKNGAAAAETLTAIAEATTFGQISASVMDFAFTQKSPKVQQETLVWLSTAMKEFGFANLNAKLLIDNCKKALASINPGVRQAAITLLGTMYLYMGASLNVFFENEKPALRDQINAECDKYEGEKPPPPIRGVIKSASSNSLDTVEDDSAAEPEAVNIQDLIPRVDISSQITEALLTELTDKNWKVRNEALGKINTVIQEAKFIKSNLGDLPQALAVRLTDSNVKTAQSALNVCEAITKAMGAPWLGDSKSTVRAASMNTINAFAEQCGCREFFENEMIADALKSGSPALRIELWNWLAEKIPKVPPKTIPREELVGCVPHLYSNLEDRNADVRKNAQEAILGIMIHLGYESMVKQTEKLKPGSKTVIMAALEKVRPNLPAKPLPKKQSPPEREEKQLRGQLASKSAPPSSRKKDDDVDTSPLLVINNLKHQRTIDESKLKVLKWNFTQPREEFVDLLKDQMTTANVNKTLMSNMFHSDFRYHIKAIESLNEDLADNGQALISNLDLILKWLTLRFFDTNPSVLLKGLEYLHSVFNMLIETEYHMLENEASSFMPYLVQKIGDPKDSVRNGVKALLNLISRVYPVSKLFTYVMEGVKSKNARQRAECLEVMGSIIEDFGITVCMPSPAACLKEVAKQISDRDNSVRNAALNCVVQAYNIVGEKVYKMVGNISDKDMSLLEERIKRSSRKTISKPKQEFNATITTMPISPQKENSSPNRSNHSNHSSHNHSDHSEQMQEDEIEEEESLPPVTLPPQIIQEPPKEIEGPFKLDPEFMRELDSFKPHYSKPKLLEFDLDFLKDDVKIPSISDAKSNEAMSRMSINVHNMPVPKVQDPTLERLIKQMGSTNFTATLVAIAQLHEIIPQPRGNLMAEYENDFMNSIIIQLKFLQTQDPTVDGTVALVKLMNECITNDSSTRHVDLVMKCLWRVIKLMPNWVDEIDYDSVLLEVHHFLKKIPFIMVEVKGKKVGDRAQDNFDYTSLSSDRDPTKGPEYWKQRLDMWNVMFENVKTGKKTTATE</sequence>
<feature type="repeat" description="HEAT" evidence="14">
    <location>
        <begin position="971"/>
        <end position="1009"/>
    </location>
</feature>
<feature type="repeat" description="HEAT" evidence="14">
    <location>
        <begin position="416"/>
        <end position="451"/>
    </location>
</feature>
<accession>A0AAV8ZPN3</accession>